<dbReference type="FunFam" id="1.10.510.10:FF:000021">
    <property type="entry name" value="Serine/threonine protein kinase"/>
    <property type="match status" value="1"/>
</dbReference>
<reference evidence="15 16" key="1">
    <citation type="journal article" date="2014" name="Int. J. Syst. Evol. Microbiol.">
        <title>Arthrobacter pityocampae sp. nov., isolated from Thaumetopoea pityocampa (Lep., Thaumetopoeidae).</title>
        <authorList>
            <person name="Ince I.A."/>
            <person name="Demirbag Z."/>
            <person name="Kati H."/>
        </authorList>
    </citation>
    <scope>NUCLEOTIDE SEQUENCE [LARGE SCALE GENOMIC DNA]</scope>
    <source>
        <strain evidence="15 16">Tp2</strain>
    </source>
</reference>
<dbReference type="SMART" id="SM00740">
    <property type="entry name" value="PASTA"/>
    <property type="match status" value="3"/>
</dbReference>
<keyword evidence="7 10" id="KW-0067">ATP-binding</keyword>
<dbReference type="InterPro" id="IPR008271">
    <property type="entry name" value="Ser/Thr_kinase_AS"/>
</dbReference>
<feature type="compositionally biased region" description="Basic and acidic residues" evidence="11">
    <location>
        <begin position="664"/>
        <end position="682"/>
    </location>
</feature>
<evidence type="ECO:0000256" key="8">
    <source>
        <dbReference type="ARBA" id="ARBA00047899"/>
    </source>
</evidence>
<feature type="transmembrane region" description="Helical" evidence="12">
    <location>
        <begin position="370"/>
        <end position="391"/>
    </location>
</feature>
<dbReference type="PROSITE" id="PS00108">
    <property type="entry name" value="PROTEIN_KINASE_ST"/>
    <property type="match status" value="1"/>
</dbReference>
<dbReference type="Pfam" id="PF03793">
    <property type="entry name" value="PASTA"/>
    <property type="match status" value="3"/>
</dbReference>
<accession>A0A2S5IVE9</accession>
<evidence type="ECO:0000256" key="12">
    <source>
        <dbReference type="SAM" id="Phobius"/>
    </source>
</evidence>
<dbReference type="PANTHER" id="PTHR43289:SF6">
    <property type="entry name" value="SERINE_THREONINE-PROTEIN KINASE NEKL-3"/>
    <property type="match status" value="1"/>
</dbReference>
<dbReference type="InterPro" id="IPR011009">
    <property type="entry name" value="Kinase-like_dom_sf"/>
</dbReference>
<dbReference type="Gene3D" id="1.10.510.10">
    <property type="entry name" value="Transferase(Phosphotransferase) domain 1"/>
    <property type="match status" value="1"/>
</dbReference>
<comment type="catalytic activity">
    <reaction evidence="9">
        <text>L-seryl-[protein] + ATP = O-phospho-L-seryl-[protein] + ADP + H(+)</text>
        <dbReference type="Rhea" id="RHEA:17989"/>
        <dbReference type="Rhea" id="RHEA-COMP:9863"/>
        <dbReference type="Rhea" id="RHEA-COMP:11604"/>
        <dbReference type="ChEBI" id="CHEBI:15378"/>
        <dbReference type="ChEBI" id="CHEBI:29999"/>
        <dbReference type="ChEBI" id="CHEBI:30616"/>
        <dbReference type="ChEBI" id="CHEBI:83421"/>
        <dbReference type="ChEBI" id="CHEBI:456216"/>
        <dbReference type="EC" id="2.7.11.1"/>
    </reaction>
</comment>
<comment type="caution">
    <text evidence="15">The sequence shown here is derived from an EMBL/GenBank/DDBJ whole genome shotgun (WGS) entry which is preliminary data.</text>
</comment>
<dbReference type="NCBIfam" id="NF033483">
    <property type="entry name" value="PknB_PASTA_kin"/>
    <property type="match status" value="1"/>
</dbReference>
<keyword evidence="3" id="KW-0808">Transferase</keyword>
<proteinExistence type="predicted"/>
<name>A0A2S5IVE9_9MICC</name>
<keyword evidence="4" id="KW-0677">Repeat</keyword>
<dbReference type="PANTHER" id="PTHR43289">
    <property type="entry name" value="MITOGEN-ACTIVATED PROTEIN KINASE KINASE KINASE 20-RELATED"/>
    <property type="match status" value="1"/>
</dbReference>
<evidence type="ECO:0000256" key="3">
    <source>
        <dbReference type="ARBA" id="ARBA00022679"/>
    </source>
</evidence>
<dbReference type="Gene3D" id="3.30.200.20">
    <property type="entry name" value="Phosphorylase Kinase, domain 1"/>
    <property type="match status" value="1"/>
</dbReference>
<evidence type="ECO:0000313" key="16">
    <source>
        <dbReference type="Proteomes" id="UP000239297"/>
    </source>
</evidence>
<dbReference type="Pfam" id="PF00069">
    <property type="entry name" value="Pkinase"/>
    <property type="match status" value="1"/>
</dbReference>
<evidence type="ECO:0000256" key="9">
    <source>
        <dbReference type="ARBA" id="ARBA00048679"/>
    </source>
</evidence>
<feature type="region of interest" description="Disordered" evidence="11">
    <location>
        <begin position="304"/>
        <end position="349"/>
    </location>
</feature>
<comment type="catalytic activity">
    <reaction evidence="8">
        <text>L-threonyl-[protein] + ATP = O-phospho-L-threonyl-[protein] + ADP + H(+)</text>
        <dbReference type="Rhea" id="RHEA:46608"/>
        <dbReference type="Rhea" id="RHEA-COMP:11060"/>
        <dbReference type="Rhea" id="RHEA-COMP:11605"/>
        <dbReference type="ChEBI" id="CHEBI:15378"/>
        <dbReference type="ChEBI" id="CHEBI:30013"/>
        <dbReference type="ChEBI" id="CHEBI:30616"/>
        <dbReference type="ChEBI" id="CHEBI:61977"/>
        <dbReference type="ChEBI" id="CHEBI:456216"/>
        <dbReference type="EC" id="2.7.11.1"/>
    </reaction>
</comment>
<dbReference type="GO" id="GO:0005524">
    <property type="term" value="F:ATP binding"/>
    <property type="evidence" value="ECO:0007669"/>
    <property type="project" value="UniProtKB-UniRule"/>
</dbReference>
<feature type="domain" description="PASTA" evidence="14">
    <location>
        <begin position="468"/>
        <end position="536"/>
    </location>
</feature>
<feature type="compositionally biased region" description="Acidic residues" evidence="11">
    <location>
        <begin position="616"/>
        <end position="663"/>
    </location>
</feature>
<keyword evidence="12" id="KW-0472">Membrane</keyword>
<dbReference type="InterPro" id="IPR005543">
    <property type="entry name" value="PASTA_dom"/>
</dbReference>
<dbReference type="GO" id="GO:0045717">
    <property type="term" value="P:negative regulation of fatty acid biosynthetic process"/>
    <property type="evidence" value="ECO:0007669"/>
    <property type="project" value="UniProtKB-ARBA"/>
</dbReference>
<evidence type="ECO:0000259" key="14">
    <source>
        <dbReference type="PROSITE" id="PS51178"/>
    </source>
</evidence>
<organism evidence="15 16">
    <name type="scientific">Arthrobacter pityocampae</name>
    <dbReference type="NCBI Taxonomy" id="547334"/>
    <lineage>
        <taxon>Bacteria</taxon>
        <taxon>Bacillati</taxon>
        <taxon>Actinomycetota</taxon>
        <taxon>Actinomycetes</taxon>
        <taxon>Micrococcales</taxon>
        <taxon>Micrococcaceae</taxon>
        <taxon>Arthrobacter</taxon>
    </lineage>
</organism>
<dbReference type="GO" id="GO:0004674">
    <property type="term" value="F:protein serine/threonine kinase activity"/>
    <property type="evidence" value="ECO:0007669"/>
    <property type="project" value="UniProtKB-KW"/>
</dbReference>
<evidence type="ECO:0000256" key="7">
    <source>
        <dbReference type="ARBA" id="ARBA00022840"/>
    </source>
</evidence>
<keyword evidence="5 10" id="KW-0547">Nucleotide-binding</keyword>
<evidence type="ECO:0000259" key="13">
    <source>
        <dbReference type="PROSITE" id="PS50011"/>
    </source>
</evidence>
<feature type="binding site" evidence="10">
    <location>
        <position position="41"/>
    </location>
    <ligand>
        <name>ATP</name>
        <dbReference type="ChEBI" id="CHEBI:30616"/>
    </ligand>
</feature>
<evidence type="ECO:0000256" key="6">
    <source>
        <dbReference type="ARBA" id="ARBA00022777"/>
    </source>
</evidence>
<gene>
    <name evidence="15" type="primary">pknB</name>
    <name evidence="15" type="ORF">C4K88_12495</name>
</gene>
<dbReference type="CDD" id="cd06577">
    <property type="entry name" value="PASTA_pknB"/>
    <property type="match status" value="3"/>
</dbReference>
<keyword evidence="2" id="KW-0723">Serine/threonine-protein kinase</keyword>
<dbReference type="SUPFAM" id="SSF56112">
    <property type="entry name" value="Protein kinase-like (PK-like)"/>
    <property type="match status" value="1"/>
</dbReference>
<dbReference type="Gene3D" id="3.30.10.20">
    <property type="match status" value="3"/>
</dbReference>
<feature type="domain" description="Protein kinase" evidence="13">
    <location>
        <begin position="12"/>
        <end position="279"/>
    </location>
</feature>
<evidence type="ECO:0000256" key="10">
    <source>
        <dbReference type="PROSITE-ProRule" id="PRU10141"/>
    </source>
</evidence>
<feature type="region of interest" description="Disordered" evidence="11">
    <location>
        <begin position="605"/>
        <end position="682"/>
    </location>
</feature>
<evidence type="ECO:0000256" key="1">
    <source>
        <dbReference type="ARBA" id="ARBA00012513"/>
    </source>
</evidence>
<dbReference type="SMART" id="SM00220">
    <property type="entry name" value="S_TKc"/>
    <property type="match status" value="1"/>
</dbReference>
<evidence type="ECO:0000313" key="15">
    <source>
        <dbReference type="EMBL" id="PPB48552.1"/>
    </source>
</evidence>
<dbReference type="PROSITE" id="PS51178">
    <property type="entry name" value="PASTA"/>
    <property type="match status" value="3"/>
</dbReference>
<keyword evidence="16" id="KW-1185">Reference proteome</keyword>
<dbReference type="AlphaFoldDB" id="A0A2S5IVE9"/>
<feature type="compositionally biased region" description="Basic and acidic residues" evidence="11">
    <location>
        <begin position="325"/>
        <end position="349"/>
    </location>
</feature>
<dbReference type="OrthoDB" id="9762169at2"/>
<feature type="domain" description="PASTA" evidence="14">
    <location>
        <begin position="537"/>
        <end position="603"/>
    </location>
</feature>
<dbReference type="EMBL" id="PRKW01000005">
    <property type="protein sequence ID" value="PPB48552.1"/>
    <property type="molecule type" value="Genomic_DNA"/>
</dbReference>
<feature type="domain" description="PASTA" evidence="14">
    <location>
        <begin position="401"/>
        <end position="467"/>
    </location>
</feature>
<dbReference type="CDD" id="cd14014">
    <property type="entry name" value="STKc_PknB_like"/>
    <property type="match status" value="1"/>
</dbReference>
<dbReference type="PROSITE" id="PS00107">
    <property type="entry name" value="PROTEIN_KINASE_ATP"/>
    <property type="match status" value="1"/>
</dbReference>
<sequence length="682" mass="72933">MTTTERILNGRYEVRELIGRGGMADVYRGVDLRLGRSVAIKVLRADLARDPLFQARFRREAQAVAGLNNPNIVAVYDTGEEDIPDRPQHEVRVPFIVMEYVEGFTLRDHVKAGDLTPEDSVTYLAGVLGALEYSHRAGIIHRDIKPANVMITPAGAVKVMDFGIARAIADSQATMTQTQAVLGTAQYLSPEQARGESVDARSDLYSAGCLLFELLTGRPPFIGDSPVSVAYQHVREAPPVASSLNPDVTPALDSVLARALQKDREHRFEDAGAFRRALLDAGRGVVHAASVSDATEAIDVTASQPYPAGVGPVMDATASGGPDTRAMDRVVGDQPDPDHPPEDPDDRLDVLQDRSERDEQDERRRRASRAAWITVFFVAVLIVLTAGYFVVDSVNSRAVEDVATVEVPDLVGMPEAEARNAIVDAGLIPSTDEEFNASVDAGDVIASDPSAGAAVEPDSRVNITVSRGPANVVLPESLAGLTESSARDALEDLRLKGGDVTEENSATVAQGRVITTRPQAGQSVPVGSAVDLVLSSGRVTVPLLTELTVEQARALLEDPAVQLPFRVLEVENSVVRPGIITAQSEPAQSEIAQGTEIVLTVAKAPAAPSPKPTPEPTEDPTQEPSEEPSQEPTDEPSQEPTDEPTDEPAEEPTEEPSEESTDEPTDRPTGEQSEPRPTEGDD</sequence>
<dbReference type="InterPro" id="IPR000719">
    <property type="entry name" value="Prot_kinase_dom"/>
</dbReference>
<evidence type="ECO:0000256" key="4">
    <source>
        <dbReference type="ARBA" id="ARBA00022737"/>
    </source>
</evidence>
<evidence type="ECO:0000256" key="5">
    <source>
        <dbReference type="ARBA" id="ARBA00022741"/>
    </source>
</evidence>
<dbReference type="FunFam" id="3.30.200.20:FF:000035">
    <property type="entry name" value="Serine/threonine protein kinase Stk1"/>
    <property type="match status" value="1"/>
</dbReference>
<dbReference type="InterPro" id="IPR017441">
    <property type="entry name" value="Protein_kinase_ATP_BS"/>
</dbReference>
<dbReference type="Proteomes" id="UP000239297">
    <property type="component" value="Unassembled WGS sequence"/>
</dbReference>
<keyword evidence="12" id="KW-1133">Transmembrane helix</keyword>
<keyword evidence="12" id="KW-0812">Transmembrane</keyword>
<keyword evidence="6 15" id="KW-0418">Kinase</keyword>
<dbReference type="EC" id="2.7.11.1" evidence="1"/>
<protein>
    <recommendedName>
        <fullName evidence="1">non-specific serine/threonine protein kinase</fullName>
        <ecNumber evidence="1">2.7.11.1</ecNumber>
    </recommendedName>
</protein>
<evidence type="ECO:0000256" key="2">
    <source>
        <dbReference type="ARBA" id="ARBA00022527"/>
    </source>
</evidence>
<evidence type="ECO:0000256" key="11">
    <source>
        <dbReference type="SAM" id="MobiDB-lite"/>
    </source>
</evidence>
<dbReference type="PROSITE" id="PS50011">
    <property type="entry name" value="PROTEIN_KINASE_DOM"/>
    <property type="match status" value="1"/>
</dbReference>